<dbReference type="Proteomes" id="UP000001396">
    <property type="component" value="Unassembled WGS sequence"/>
</dbReference>
<feature type="transmembrane region" description="Helical" evidence="2">
    <location>
        <begin position="201"/>
        <end position="222"/>
    </location>
</feature>
<keyword evidence="2" id="KW-0472">Membrane</keyword>
<dbReference type="FunCoup" id="D3BCD8">
    <property type="interactions" value="1043"/>
</dbReference>
<feature type="transmembrane region" description="Helical" evidence="2">
    <location>
        <begin position="234"/>
        <end position="258"/>
    </location>
</feature>
<evidence type="ECO:0000256" key="1">
    <source>
        <dbReference type="SAM" id="MobiDB-lite"/>
    </source>
</evidence>
<keyword evidence="2" id="KW-0812">Transmembrane</keyword>
<proteinExistence type="predicted"/>
<dbReference type="GeneID" id="31361646"/>
<protein>
    <submittedName>
        <fullName evidence="3">Uncharacterized protein</fullName>
    </submittedName>
</protein>
<dbReference type="InParanoid" id="D3BCD8"/>
<reference evidence="3 4" key="1">
    <citation type="journal article" date="2011" name="Genome Res.">
        <title>Phylogeny-wide analysis of social amoeba genomes highlights ancient origins for complex intercellular communication.</title>
        <authorList>
            <person name="Heidel A.J."/>
            <person name="Lawal H.M."/>
            <person name="Felder M."/>
            <person name="Schilde C."/>
            <person name="Helps N.R."/>
            <person name="Tunggal B."/>
            <person name="Rivero F."/>
            <person name="John U."/>
            <person name="Schleicher M."/>
            <person name="Eichinger L."/>
            <person name="Platzer M."/>
            <person name="Noegel A.A."/>
            <person name="Schaap P."/>
            <person name="Gloeckner G."/>
        </authorList>
    </citation>
    <scope>NUCLEOTIDE SEQUENCE [LARGE SCALE GENOMIC DNA]</scope>
    <source>
        <strain evidence="4">ATCC 26659 / Pp 5 / PN500</strain>
    </source>
</reference>
<keyword evidence="2" id="KW-1133">Transmembrane helix</keyword>
<feature type="transmembrane region" description="Helical" evidence="2">
    <location>
        <begin position="20"/>
        <end position="40"/>
    </location>
</feature>
<evidence type="ECO:0000256" key="2">
    <source>
        <dbReference type="SAM" id="Phobius"/>
    </source>
</evidence>
<feature type="transmembrane region" description="Helical" evidence="2">
    <location>
        <begin position="104"/>
        <end position="123"/>
    </location>
</feature>
<keyword evidence="4" id="KW-1185">Reference proteome</keyword>
<dbReference type="AlphaFoldDB" id="D3BCD8"/>
<organism evidence="3 4">
    <name type="scientific">Heterostelium pallidum (strain ATCC 26659 / Pp 5 / PN500)</name>
    <name type="common">Cellular slime mold</name>
    <name type="synonym">Polysphondylium pallidum</name>
    <dbReference type="NCBI Taxonomy" id="670386"/>
    <lineage>
        <taxon>Eukaryota</taxon>
        <taxon>Amoebozoa</taxon>
        <taxon>Evosea</taxon>
        <taxon>Eumycetozoa</taxon>
        <taxon>Dictyostelia</taxon>
        <taxon>Acytosteliales</taxon>
        <taxon>Acytosteliaceae</taxon>
        <taxon>Heterostelium</taxon>
    </lineage>
</organism>
<comment type="caution">
    <text evidence="3">The sequence shown here is derived from an EMBL/GenBank/DDBJ whole genome shotgun (WGS) entry which is preliminary data.</text>
</comment>
<dbReference type="EMBL" id="ADBJ01000027">
    <property type="protein sequence ID" value="EFA80928.1"/>
    <property type="molecule type" value="Genomic_DNA"/>
</dbReference>
<gene>
    <name evidence="3" type="ORF">PPL_06163</name>
</gene>
<feature type="region of interest" description="Disordered" evidence="1">
    <location>
        <begin position="407"/>
        <end position="437"/>
    </location>
</feature>
<accession>D3BCD8</accession>
<evidence type="ECO:0000313" key="3">
    <source>
        <dbReference type="EMBL" id="EFA80928.1"/>
    </source>
</evidence>
<name>D3BCD8_HETP5</name>
<feature type="transmembrane region" description="Helical" evidence="2">
    <location>
        <begin position="306"/>
        <end position="327"/>
    </location>
</feature>
<dbReference type="RefSeq" id="XP_020433046.1">
    <property type="nucleotide sequence ID" value="XM_020577026.1"/>
</dbReference>
<feature type="transmembrane region" description="Helical" evidence="2">
    <location>
        <begin position="72"/>
        <end position="92"/>
    </location>
</feature>
<feature type="transmembrane region" description="Helical" evidence="2">
    <location>
        <begin position="143"/>
        <end position="164"/>
    </location>
</feature>
<dbReference type="OMA" id="LMYEVAM"/>
<feature type="transmembrane region" description="Helical" evidence="2">
    <location>
        <begin position="270"/>
        <end position="286"/>
    </location>
</feature>
<feature type="compositionally biased region" description="Polar residues" evidence="1">
    <location>
        <begin position="408"/>
        <end position="417"/>
    </location>
</feature>
<evidence type="ECO:0000313" key="4">
    <source>
        <dbReference type="Proteomes" id="UP000001396"/>
    </source>
</evidence>
<sequence>MGLNINFKELSKEYLVSLRFQLAIFTLVGFAVSESINVTYVESFKNKADETYSKIPGLNGMSRDKANKIEQYVLGVFDTLLFGFGISFLIAAGTRVFEIKNKLLKKRMIGSWIAISFFCISWWPHSTAHNLIMLSSKDPTDNFIIMEVCFHWTLMACACFLSYFQYDLMKLMYEVVMMRKKMASGKDSNPLYGSFKKNINVHGFLISLVLFAVCMVLMFILNPIDKNLKTYQKFFHITFHIVDSALSSLGFGFAYIMIRIITHLPSNKGRTVAIVSTVCIWFNFMIQVPHPLVHLKAPLTMDSLLIIDYCVHIPIMVTTGILAFYQFRMLELATDKKSTLAIATRMRKGSKSISQNTFGESKASASLTASHGALGNSAMGDSKGLDISIEMNELDASKEHRDIIESSVEGSSNSGATPPSIEEIVVAQEISGPIDLD</sequence>